<organism evidence="1 2">
    <name type="scientific">Tritonibacter scottomollicae</name>
    <name type="common">Epibacterium scottomollicae</name>
    <dbReference type="NCBI Taxonomy" id="483013"/>
    <lineage>
        <taxon>Bacteria</taxon>
        <taxon>Pseudomonadati</taxon>
        <taxon>Pseudomonadota</taxon>
        <taxon>Alphaproteobacteria</taxon>
        <taxon>Rhodobacterales</taxon>
        <taxon>Paracoccaceae</taxon>
        <taxon>Tritonibacter</taxon>
    </lineage>
</organism>
<evidence type="ECO:0000313" key="2">
    <source>
        <dbReference type="Proteomes" id="UP000237718"/>
    </source>
</evidence>
<dbReference type="EMBL" id="PVUF01000001">
    <property type="protein sequence ID" value="PRZ49927.1"/>
    <property type="molecule type" value="Genomic_DNA"/>
</dbReference>
<name>A0A2T1AN37_TRISK</name>
<protein>
    <submittedName>
        <fullName evidence="1">Uncharacterized protein</fullName>
    </submittedName>
</protein>
<evidence type="ECO:0000313" key="1">
    <source>
        <dbReference type="EMBL" id="PRZ49927.1"/>
    </source>
</evidence>
<dbReference type="AlphaFoldDB" id="A0A2T1AN37"/>
<accession>A0A2T1AN37</accession>
<proteinExistence type="predicted"/>
<comment type="caution">
    <text evidence="1">The sequence shown here is derived from an EMBL/GenBank/DDBJ whole genome shotgun (WGS) entry which is preliminary data.</text>
</comment>
<sequence>MKPMLMLKADERVRPLFEWGVFSDLPCERVL</sequence>
<gene>
    <name evidence="1" type="ORF">CLV89_101143</name>
</gene>
<reference evidence="1 2" key="1">
    <citation type="submission" date="2018-03" db="EMBL/GenBank/DDBJ databases">
        <title>Genomic Encyclopedia of Archaeal and Bacterial Type Strains, Phase II (KMG-II): from individual species to whole genera.</title>
        <authorList>
            <person name="Goeker M."/>
        </authorList>
    </citation>
    <scope>NUCLEOTIDE SEQUENCE [LARGE SCALE GENOMIC DNA]</scope>
    <source>
        <strain evidence="1 2">DSM 25328</strain>
    </source>
</reference>
<dbReference type="Proteomes" id="UP000237718">
    <property type="component" value="Unassembled WGS sequence"/>
</dbReference>